<feature type="transmembrane region" description="Helical" evidence="1">
    <location>
        <begin position="87"/>
        <end position="105"/>
    </location>
</feature>
<feature type="transmembrane region" description="Helical" evidence="1">
    <location>
        <begin position="112"/>
        <end position="130"/>
    </location>
</feature>
<sequence length="171" mass="17636">MSSIDTAARPRPGVLSAAAWSAVLVAVLAVAYAVVTFTAGRDMVRSLATDYLDQEVGELAGSDLFSGEELADIAAAAGYGVLQFTSVVWIVVGIAALLVGLGLLAGRGWVRFVLPLFLLVGLGLALRDLADLTPGVLQGIAAVAALALLVTTVLQWLPASNAHLRQRRTAG</sequence>
<dbReference type="AlphaFoldDB" id="A0AAE3GKA8"/>
<reference evidence="2" key="1">
    <citation type="submission" date="2022-06" db="EMBL/GenBank/DDBJ databases">
        <title>Genomic Encyclopedia of Archaeal and Bacterial Type Strains, Phase II (KMG-II): from individual species to whole genera.</title>
        <authorList>
            <person name="Goeker M."/>
        </authorList>
    </citation>
    <scope>NUCLEOTIDE SEQUENCE</scope>
    <source>
        <strain evidence="2">DSM 43935</strain>
    </source>
</reference>
<accession>A0AAE3GKA8</accession>
<proteinExistence type="predicted"/>
<evidence type="ECO:0000313" key="3">
    <source>
        <dbReference type="Proteomes" id="UP001206128"/>
    </source>
</evidence>
<evidence type="ECO:0000256" key="1">
    <source>
        <dbReference type="SAM" id="Phobius"/>
    </source>
</evidence>
<organism evidence="2 3">
    <name type="scientific">Goodfellowiella coeruleoviolacea</name>
    <dbReference type="NCBI Taxonomy" id="334858"/>
    <lineage>
        <taxon>Bacteria</taxon>
        <taxon>Bacillati</taxon>
        <taxon>Actinomycetota</taxon>
        <taxon>Actinomycetes</taxon>
        <taxon>Pseudonocardiales</taxon>
        <taxon>Pseudonocardiaceae</taxon>
        <taxon>Goodfellowiella</taxon>
    </lineage>
</organism>
<keyword evidence="1" id="KW-0472">Membrane</keyword>
<dbReference type="EMBL" id="JAMTCK010000016">
    <property type="protein sequence ID" value="MCP2168929.1"/>
    <property type="molecule type" value="Genomic_DNA"/>
</dbReference>
<keyword evidence="1" id="KW-0812">Transmembrane</keyword>
<keyword evidence="3" id="KW-1185">Reference proteome</keyword>
<feature type="transmembrane region" description="Helical" evidence="1">
    <location>
        <begin position="12"/>
        <end position="35"/>
    </location>
</feature>
<feature type="transmembrane region" description="Helical" evidence="1">
    <location>
        <begin position="136"/>
        <end position="157"/>
    </location>
</feature>
<name>A0AAE3GKA8_9PSEU</name>
<keyword evidence="1" id="KW-1133">Transmembrane helix</keyword>
<comment type="caution">
    <text evidence="2">The sequence shown here is derived from an EMBL/GenBank/DDBJ whole genome shotgun (WGS) entry which is preliminary data.</text>
</comment>
<gene>
    <name evidence="2" type="ORF">LX83_005809</name>
</gene>
<dbReference type="RefSeq" id="WP_253777226.1">
    <property type="nucleotide sequence ID" value="NZ_JAMTCK010000016.1"/>
</dbReference>
<evidence type="ECO:0000313" key="2">
    <source>
        <dbReference type="EMBL" id="MCP2168929.1"/>
    </source>
</evidence>
<protein>
    <submittedName>
        <fullName evidence="2">Uncharacterized protein</fullName>
    </submittedName>
</protein>
<dbReference type="Proteomes" id="UP001206128">
    <property type="component" value="Unassembled WGS sequence"/>
</dbReference>